<accession>A0AAN9JUV3</accession>
<keyword evidence="3" id="KW-1185">Reference proteome</keyword>
<name>A0AAN9JUV3_CANGL</name>
<feature type="region of interest" description="Disordered" evidence="1">
    <location>
        <begin position="158"/>
        <end position="185"/>
    </location>
</feature>
<proteinExistence type="predicted"/>
<evidence type="ECO:0000313" key="3">
    <source>
        <dbReference type="Proteomes" id="UP001367508"/>
    </source>
</evidence>
<organism evidence="2 3">
    <name type="scientific">Canavalia gladiata</name>
    <name type="common">Sword bean</name>
    <name type="synonym">Dolichos gladiatus</name>
    <dbReference type="NCBI Taxonomy" id="3824"/>
    <lineage>
        <taxon>Eukaryota</taxon>
        <taxon>Viridiplantae</taxon>
        <taxon>Streptophyta</taxon>
        <taxon>Embryophyta</taxon>
        <taxon>Tracheophyta</taxon>
        <taxon>Spermatophyta</taxon>
        <taxon>Magnoliopsida</taxon>
        <taxon>eudicotyledons</taxon>
        <taxon>Gunneridae</taxon>
        <taxon>Pentapetalae</taxon>
        <taxon>rosids</taxon>
        <taxon>fabids</taxon>
        <taxon>Fabales</taxon>
        <taxon>Fabaceae</taxon>
        <taxon>Papilionoideae</taxon>
        <taxon>50 kb inversion clade</taxon>
        <taxon>NPAAA clade</taxon>
        <taxon>indigoferoid/millettioid clade</taxon>
        <taxon>Phaseoleae</taxon>
        <taxon>Canavalia</taxon>
    </lineage>
</organism>
<feature type="compositionally biased region" description="Low complexity" evidence="1">
    <location>
        <begin position="175"/>
        <end position="185"/>
    </location>
</feature>
<dbReference type="AlphaFoldDB" id="A0AAN9JUV3"/>
<dbReference type="Proteomes" id="UP001367508">
    <property type="component" value="Unassembled WGS sequence"/>
</dbReference>
<reference evidence="2 3" key="1">
    <citation type="submission" date="2024-01" db="EMBL/GenBank/DDBJ databases">
        <title>The genomes of 5 underutilized Papilionoideae crops provide insights into root nodulation and disease resistanc.</title>
        <authorList>
            <person name="Jiang F."/>
        </authorList>
    </citation>
    <scope>NUCLEOTIDE SEQUENCE [LARGE SCALE GENOMIC DNA]</scope>
    <source>
        <strain evidence="2">LVBAO_FW01</strain>
        <tissue evidence="2">Leaves</tissue>
    </source>
</reference>
<gene>
    <name evidence="2" type="ORF">VNO77_43453</name>
</gene>
<evidence type="ECO:0000313" key="2">
    <source>
        <dbReference type="EMBL" id="KAK7305547.1"/>
    </source>
</evidence>
<protein>
    <submittedName>
        <fullName evidence="2">Uncharacterized protein</fullName>
    </submittedName>
</protein>
<evidence type="ECO:0000256" key="1">
    <source>
        <dbReference type="SAM" id="MobiDB-lite"/>
    </source>
</evidence>
<comment type="caution">
    <text evidence="2">The sequence shown here is derived from an EMBL/GenBank/DDBJ whole genome shotgun (WGS) entry which is preliminary data.</text>
</comment>
<feature type="region of interest" description="Disordered" evidence="1">
    <location>
        <begin position="220"/>
        <end position="240"/>
    </location>
</feature>
<sequence>MGKILASPYLGLERGDLDDTGRHPNHCVHRTLGVIPYKSLLKVDRLTLHEFAWDQTSPWLFSTPCSDDCGVTMSTFSLCMAHSRGFGIPRWSHTRPDLNSDNEIQCASRSRLKEVSGGMPGAWENVEASLTPHPLPIIPLFDVPRAWGVNLTCDGDEAETKDRVDSNLRAPPPSSSSSGFSGNSPSSNPSAYLSYFLISRFRSSLFPLLFSLDSLLKSQKKTPPPQSFSQPFIATPANPF</sequence>
<dbReference type="EMBL" id="JAYMYQ010000011">
    <property type="protein sequence ID" value="KAK7305547.1"/>
    <property type="molecule type" value="Genomic_DNA"/>
</dbReference>